<keyword evidence="2 4" id="KW-0863">Zinc-finger</keyword>
<accession>A0ABR3VZC0</accession>
<dbReference type="EMBL" id="JAWRVE010000205">
    <property type="protein sequence ID" value="KAL1849148.1"/>
    <property type="molecule type" value="Genomic_DNA"/>
</dbReference>
<feature type="domain" description="MYND-type" evidence="5">
    <location>
        <begin position="139"/>
        <end position="181"/>
    </location>
</feature>
<protein>
    <recommendedName>
        <fullName evidence="5">MYND-type domain-containing protein</fullName>
    </recommendedName>
</protein>
<dbReference type="PROSITE" id="PS01360">
    <property type="entry name" value="ZF_MYND_1"/>
    <property type="match status" value="1"/>
</dbReference>
<keyword evidence="3" id="KW-0862">Zinc</keyword>
<comment type="caution">
    <text evidence="6">The sequence shown here is derived from an EMBL/GenBank/DDBJ whole genome shotgun (WGS) entry which is preliminary data.</text>
</comment>
<keyword evidence="1" id="KW-0479">Metal-binding</keyword>
<evidence type="ECO:0000256" key="2">
    <source>
        <dbReference type="ARBA" id="ARBA00022771"/>
    </source>
</evidence>
<organism evidence="6 7">
    <name type="scientific">Diaporthe australafricana</name>
    <dbReference type="NCBI Taxonomy" id="127596"/>
    <lineage>
        <taxon>Eukaryota</taxon>
        <taxon>Fungi</taxon>
        <taxon>Dikarya</taxon>
        <taxon>Ascomycota</taxon>
        <taxon>Pezizomycotina</taxon>
        <taxon>Sordariomycetes</taxon>
        <taxon>Sordariomycetidae</taxon>
        <taxon>Diaporthales</taxon>
        <taxon>Diaporthaceae</taxon>
        <taxon>Diaporthe</taxon>
    </lineage>
</organism>
<dbReference type="Proteomes" id="UP001583177">
    <property type="component" value="Unassembled WGS sequence"/>
</dbReference>
<evidence type="ECO:0000256" key="4">
    <source>
        <dbReference type="PROSITE-ProRule" id="PRU00134"/>
    </source>
</evidence>
<evidence type="ECO:0000259" key="5">
    <source>
        <dbReference type="PROSITE" id="PS50865"/>
    </source>
</evidence>
<dbReference type="Pfam" id="PF01753">
    <property type="entry name" value="zf-MYND"/>
    <property type="match status" value="1"/>
</dbReference>
<name>A0ABR3VZC0_9PEZI</name>
<evidence type="ECO:0000256" key="3">
    <source>
        <dbReference type="ARBA" id="ARBA00022833"/>
    </source>
</evidence>
<evidence type="ECO:0000256" key="1">
    <source>
        <dbReference type="ARBA" id="ARBA00022723"/>
    </source>
</evidence>
<dbReference type="SUPFAM" id="SSF144232">
    <property type="entry name" value="HIT/MYND zinc finger-like"/>
    <property type="match status" value="1"/>
</dbReference>
<proteinExistence type="predicted"/>
<sequence>MAQYANLNDKDVFPSWYNLPCPSEFVHGTPIQVCFFAEIQQCDQFLRYRTVVKDRDDKECIVAFYPDSYDGFDFKKLKKGYTLAIMNAHQHDFLDGSHGVRVEDVNDVCVFPAGLTALRSIGSDVAKWAAGGEAEQWKCQWCDAVKPRGEMSRCGQCKVYAYCSKECQGNGWTEKGHKSSCKVLRDPDFMSLLKHFS</sequence>
<gene>
    <name evidence="6" type="ORF">Daus18300_013353</name>
</gene>
<dbReference type="Gene3D" id="6.10.140.2220">
    <property type="match status" value="1"/>
</dbReference>
<dbReference type="InterPro" id="IPR002893">
    <property type="entry name" value="Znf_MYND"/>
</dbReference>
<dbReference type="PROSITE" id="PS50865">
    <property type="entry name" value="ZF_MYND_2"/>
    <property type="match status" value="1"/>
</dbReference>
<evidence type="ECO:0000313" key="6">
    <source>
        <dbReference type="EMBL" id="KAL1849148.1"/>
    </source>
</evidence>
<evidence type="ECO:0000313" key="7">
    <source>
        <dbReference type="Proteomes" id="UP001583177"/>
    </source>
</evidence>
<keyword evidence="7" id="KW-1185">Reference proteome</keyword>
<reference evidence="6 7" key="1">
    <citation type="journal article" date="2024" name="IMA Fungus">
        <title>IMA Genome - F19 : A genome assembly and annotation guide to empower mycologists, including annotated draft genome sequences of Ceratocystis pirilliformis, Diaporthe australafricana, Fusarium ophioides, Paecilomyces lecythidis, and Sporothrix stenoceras.</title>
        <authorList>
            <person name="Aylward J."/>
            <person name="Wilson A.M."/>
            <person name="Visagie C.M."/>
            <person name="Spraker J."/>
            <person name="Barnes I."/>
            <person name="Buitendag C."/>
            <person name="Ceriani C."/>
            <person name="Del Mar Angel L."/>
            <person name="du Plessis D."/>
            <person name="Fuchs T."/>
            <person name="Gasser K."/>
            <person name="Kramer D."/>
            <person name="Li W."/>
            <person name="Munsamy K."/>
            <person name="Piso A."/>
            <person name="Price J.L."/>
            <person name="Sonnekus B."/>
            <person name="Thomas C."/>
            <person name="van der Nest A."/>
            <person name="van Dijk A."/>
            <person name="van Heerden A."/>
            <person name="van Vuuren N."/>
            <person name="Yilmaz N."/>
            <person name="Duong T.A."/>
            <person name="van der Merwe N.A."/>
            <person name="Wingfield M.J."/>
            <person name="Wingfield B.D."/>
        </authorList>
    </citation>
    <scope>NUCLEOTIDE SEQUENCE [LARGE SCALE GENOMIC DNA]</scope>
    <source>
        <strain evidence="6 7">CMW 18300</strain>
    </source>
</reference>